<dbReference type="AlphaFoldDB" id="A0A1Z2L089"/>
<evidence type="ECO:0000256" key="2">
    <source>
        <dbReference type="ARBA" id="ARBA00023125"/>
    </source>
</evidence>
<dbReference type="InterPro" id="IPR036388">
    <property type="entry name" value="WH-like_DNA-bd_sf"/>
</dbReference>
<name>A0A1Z2L089_9ACTN</name>
<dbReference type="Proteomes" id="UP000195755">
    <property type="component" value="Chromosome"/>
</dbReference>
<dbReference type="Gene3D" id="1.25.40.10">
    <property type="entry name" value="Tetratricopeptide repeat domain"/>
    <property type="match status" value="1"/>
</dbReference>
<dbReference type="PROSITE" id="PS50043">
    <property type="entry name" value="HTH_LUXR_2"/>
    <property type="match status" value="1"/>
</dbReference>
<dbReference type="SUPFAM" id="SSF48452">
    <property type="entry name" value="TPR-like"/>
    <property type="match status" value="1"/>
</dbReference>
<dbReference type="KEGG" id="salj:SMD11_2067"/>
<evidence type="ECO:0000259" key="4">
    <source>
        <dbReference type="PROSITE" id="PS50043"/>
    </source>
</evidence>
<dbReference type="SMART" id="SM00421">
    <property type="entry name" value="HTH_LUXR"/>
    <property type="match status" value="1"/>
</dbReference>
<proteinExistence type="predicted"/>
<dbReference type="Gene3D" id="1.10.10.10">
    <property type="entry name" value="Winged helix-like DNA-binding domain superfamily/Winged helix DNA-binding domain"/>
    <property type="match status" value="1"/>
</dbReference>
<dbReference type="EMBL" id="CP021744">
    <property type="protein sequence ID" value="ARZ67719.1"/>
    <property type="molecule type" value="Genomic_DNA"/>
</dbReference>
<dbReference type="PRINTS" id="PR00038">
    <property type="entry name" value="HTHLUXR"/>
</dbReference>
<dbReference type="InterPro" id="IPR011990">
    <property type="entry name" value="TPR-like_helical_dom_sf"/>
</dbReference>
<sequence>MAGDRERALALTKRGLRLLDETEDPLRSAWFWTQRGKLMVGLARGDGWAEIERAQRLVSGLPASPVHAEVVTHAAGWQATHAPGAGAFETAERAVGLARLVGAEGTELSARLTRGGLMIDSGEVEAGLAEMRAVCARVAEEGHLLVLTRSHVNLASALEGVGRSAEAAEVAAAGAGTLDRFGLRDARGWVYGNLAESLFSLGRWEEADRAACDSLRLAQGRKPRGTASLRLAELALARGDHDAAERELAAAREYYGTHDEQPQYTVPLARLTLELAAARGRILEAREALAGPLARGLTSAVQRYGWPLLVAAATAEADARGLPAAEPGRAAVLDGIRAAAGGLARHAPVWEAYGLFLEAELPRAEGRDDAGRWAAAVAAFEPLDRPYELARARYRWADALLAAGDARSAAGPLARAHEEAGRLGAVPLRDAVALLARRARLPLGGDAAPARAAAPEPDPAEALGLTPRERDVLRLVAAGRGNRQIAEELFISPKTASVHVSRIIAKLGVSSRGEAAATAHRLRLVSLAGAV</sequence>
<reference evidence="5 6" key="1">
    <citation type="submission" date="2017-06" db="EMBL/GenBank/DDBJ databases">
        <title>Streptomyces albireticuli Genome sequencing and assembly.</title>
        <authorList>
            <person name="Wang Y."/>
            <person name="Du B."/>
            <person name="Ding Y."/>
            <person name="Liu H."/>
            <person name="Hou Q."/>
            <person name="Liu K."/>
            <person name="Yao L."/>
            <person name="Wang C."/>
        </authorList>
    </citation>
    <scope>NUCLEOTIDE SEQUENCE [LARGE SCALE GENOMIC DNA]</scope>
    <source>
        <strain evidence="5 6">MDJK11</strain>
    </source>
</reference>
<evidence type="ECO:0000256" key="3">
    <source>
        <dbReference type="ARBA" id="ARBA00023163"/>
    </source>
</evidence>
<dbReference type="GO" id="GO:0006355">
    <property type="term" value="P:regulation of DNA-templated transcription"/>
    <property type="evidence" value="ECO:0007669"/>
    <property type="project" value="InterPro"/>
</dbReference>
<keyword evidence="1" id="KW-0805">Transcription regulation</keyword>
<keyword evidence="2" id="KW-0238">DNA-binding</keyword>
<dbReference type="PANTHER" id="PTHR44688:SF16">
    <property type="entry name" value="DNA-BINDING TRANSCRIPTIONAL ACTIVATOR DEVR_DOSR"/>
    <property type="match status" value="1"/>
</dbReference>
<dbReference type="Pfam" id="PF00196">
    <property type="entry name" value="GerE"/>
    <property type="match status" value="1"/>
</dbReference>
<dbReference type="InterPro" id="IPR000792">
    <property type="entry name" value="Tscrpt_reg_LuxR_C"/>
</dbReference>
<accession>A0A1Z2L089</accession>
<dbReference type="GO" id="GO:0003677">
    <property type="term" value="F:DNA binding"/>
    <property type="evidence" value="ECO:0007669"/>
    <property type="project" value="UniProtKB-KW"/>
</dbReference>
<dbReference type="RefSeq" id="WP_199843839.1">
    <property type="nucleotide sequence ID" value="NZ_CP021744.1"/>
</dbReference>
<dbReference type="PANTHER" id="PTHR44688">
    <property type="entry name" value="DNA-BINDING TRANSCRIPTIONAL ACTIVATOR DEVR_DOSR"/>
    <property type="match status" value="1"/>
</dbReference>
<keyword evidence="3" id="KW-0804">Transcription</keyword>
<evidence type="ECO:0000313" key="6">
    <source>
        <dbReference type="Proteomes" id="UP000195755"/>
    </source>
</evidence>
<evidence type="ECO:0000256" key="1">
    <source>
        <dbReference type="ARBA" id="ARBA00023015"/>
    </source>
</evidence>
<feature type="domain" description="HTH luxR-type" evidence="4">
    <location>
        <begin position="458"/>
        <end position="523"/>
    </location>
</feature>
<dbReference type="SUPFAM" id="SSF46894">
    <property type="entry name" value="C-terminal effector domain of the bipartite response regulators"/>
    <property type="match status" value="1"/>
</dbReference>
<organism evidence="5 6">
    <name type="scientific">Streptomyces albireticuli</name>
    <dbReference type="NCBI Taxonomy" id="1940"/>
    <lineage>
        <taxon>Bacteria</taxon>
        <taxon>Bacillati</taxon>
        <taxon>Actinomycetota</taxon>
        <taxon>Actinomycetes</taxon>
        <taxon>Kitasatosporales</taxon>
        <taxon>Streptomycetaceae</taxon>
        <taxon>Streptomyces</taxon>
    </lineage>
</organism>
<gene>
    <name evidence="5" type="ORF">SMD11_2067</name>
</gene>
<protein>
    <submittedName>
        <fullName evidence="5">Regulatory protein</fullName>
    </submittedName>
</protein>
<dbReference type="InterPro" id="IPR016032">
    <property type="entry name" value="Sig_transdc_resp-reg_C-effctor"/>
</dbReference>
<evidence type="ECO:0000313" key="5">
    <source>
        <dbReference type="EMBL" id="ARZ67719.1"/>
    </source>
</evidence>
<dbReference type="CDD" id="cd06170">
    <property type="entry name" value="LuxR_C_like"/>
    <property type="match status" value="1"/>
</dbReference>